<accession>A0A4P7UBW1</accession>
<reference evidence="14" key="3">
    <citation type="journal article" date="2019" name="Int. J. Syst. Evol. Microbiol.">
        <title>The Global Catalogue of Microorganisms (GCM) 10K type strain sequencing project: providing services to taxonomists for standard genome sequencing and annotation.</title>
        <authorList>
            <consortium name="The Broad Institute Genomics Platform"/>
            <consortium name="The Broad Institute Genome Sequencing Center for Infectious Disease"/>
            <person name="Wu L."/>
            <person name="Ma J."/>
        </authorList>
    </citation>
    <scope>NUCLEOTIDE SEQUENCE [LARGE SCALE GENOMIC DNA]</scope>
    <source>
        <strain evidence="14">CCM 7403</strain>
    </source>
</reference>
<keyword evidence="3" id="KW-0067">ATP-binding</keyword>
<dbReference type="InterPro" id="IPR008978">
    <property type="entry name" value="HSP20-like_chaperone"/>
</dbReference>
<dbReference type="EC" id="7.3.2.7" evidence="8"/>
<evidence type="ECO:0000256" key="1">
    <source>
        <dbReference type="ARBA" id="ARBA00011040"/>
    </source>
</evidence>
<dbReference type="PANTHER" id="PTHR10803">
    <property type="entry name" value="ARSENICAL PUMP-DRIVING ATPASE ARSENITE-TRANSLOCATING ATPASE"/>
    <property type="match status" value="1"/>
</dbReference>
<dbReference type="Proteomes" id="UP000297025">
    <property type="component" value="Chromosome"/>
</dbReference>
<dbReference type="InterPro" id="IPR016300">
    <property type="entry name" value="ATPase_ArsA/GET3"/>
</dbReference>
<evidence type="ECO:0000313" key="11">
    <source>
        <dbReference type="EMBL" id="GGD18410.1"/>
    </source>
</evidence>
<dbReference type="PANTHER" id="PTHR10803:SF3">
    <property type="entry name" value="ATPASE GET3"/>
    <property type="match status" value="1"/>
</dbReference>
<comment type="function">
    <text evidence="7">Anion-transporting ATPase. Catalyzes the extrusion of arsenite.</text>
</comment>
<evidence type="ECO:0000256" key="5">
    <source>
        <dbReference type="ARBA" id="ARBA00022967"/>
    </source>
</evidence>
<dbReference type="AlphaFoldDB" id="A0A4P7UBW1"/>
<dbReference type="SUPFAM" id="SSF52540">
    <property type="entry name" value="P-loop containing nucleoside triphosphate hydrolases"/>
    <property type="match status" value="1"/>
</dbReference>
<evidence type="ECO:0000256" key="6">
    <source>
        <dbReference type="ARBA" id="ARBA00052296"/>
    </source>
</evidence>
<reference evidence="12" key="4">
    <citation type="submission" date="2019-03" db="EMBL/GenBank/DDBJ databases">
        <authorList>
            <person name="Huang Y."/>
        </authorList>
    </citation>
    <scope>NUCLEOTIDE SEQUENCE</scope>
    <source>
        <strain evidence="12">JCM 16608</strain>
    </source>
</reference>
<dbReference type="Gene3D" id="3.40.50.300">
    <property type="entry name" value="P-loop containing nucleotide triphosphate hydrolases"/>
    <property type="match status" value="1"/>
</dbReference>
<dbReference type="FunFam" id="3.40.50.300:FF:001801">
    <property type="entry name" value="Putative arsenical pump-driving ATPase"/>
    <property type="match status" value="1"/>
</dbReference>
<evidence type="ECO:0000313" key="12">
    <source>
        <dbReference type="EMBL" id="QCC76991.1"/>
    </source>
</evidence>
<evidence type="ECO:0000256" key="3">
    <source>
        <dbReference type="ARBA" id="ARBA00022840"/>
    </source>
</evidence>
<comment type="similarity">
    <text evidence="1">Belongs to the arsA ATPase family.</text>
</comment>
<reference evidence="12 13" key="1">
    <citation type="journal article" date="2008" name="Int. J. Syst. Evol. Microbiol.">
        <title>Nocardioides daphniae sp. nov., isolated from Daphnia cucullata (Crustacea: Cladocera).</title>
        <authorList>
            <person name="Toth E.M."/>
            <person name="Keki Z."/>
            <person name="Homonnay Z.G."/>
            <person name="Borsodi A.K."/>
            <person name="Marialigeti K."/>
            <person name="Schumann P."/>
        </authorList>
    </citation>
    <scope>NUCLEOTIDE SEQUENCE [LARGE SCALE GENOMIC DNA]</scope>
    <source>
        <strain evidence="12 13">JCM 16608</strain>
    </source>
</reference>
<dbReference type="KEGG" id="ndp:E2C04_06745"/>
<evidence type="ECO:0000259" key="9">
    <source>
        <dbReference type="Pfam" id="PF02374"/>
    </source>
</evidence>
<dbReference type="OrthoDB" id="9780677at2"/>
<gene>
    <name evidence="12" type="ORF">E2C04_06745</name>
    <name evidence="11" type="ORF">GCM10007231_16900</name>
</gene>
<dbReference type="Pfam" id="PF17886">
    <property type="entry name" value="ArsA_HSP20"/>
    <property type="match status" value="1"/>
</dbReference>
<keyword evidence="14" id="KW-1185">Reference proteome</keyword>
<proteinExistence type="inferred from homology"/>
<keyword evidence="4" id="KW-0059">Arsenical resistance</keyword>
<protein>
    <recommendedName>
        <fullName evidence="8">arsenite-transporting ATPase</fullName>
        <ecNumber evidence="8">7.3.2.7</ecNumber>
    </recommendedName>
</protein>
<evidence type="ECO:0000313" key="14">
    <source>
        <dbReference type="Proteomes" id="UP000630594"/>
    </source>
</evidence>
<dbReference type="GO" id="GO:0015446">
    <property type="term" value="F:ATPase-coupled arsenite transmembrane transporter activity"/>
    <property type="evidence" value="ECO:0007669"/>
    <property type="project" value="UniProtKB-EC"/>
</dbReference>
<dbReference type="NCBIfam" id="TIGR00345">
    <property type="entry name" value="GET3_arsA_TRC40"/>
    <property type="match status" value="1"/>
</dbReference>
<dbReference type="Pfam" id="PF02374">
    <property type="entry name" value="ArsA_ATPase"/>
    <property type="match status" value="1"/>
</dbReference>
<evidence type="ECO:0000313" key="13">
    <source>
        <dbReference type="Proteomes" id="UP000297025"/>
    </source>
</evidence>
<organism evidence="12 13">
    <name type="scientific">Nocardioides daphniae</name>
    <dbReference type="NCBI Taxonomy" id="402297"/>
    <lineage>
        <taxon>Bacteria</taxon>
        <taxon>Bacillati</taxon>
        <taxon>Actinomycetota</taxon>
        <taxon>Actinomycetes</taxon>
        <taxon>Propionibacteriales</taxon>
        <taxon>Nocardioidaceae</taxon>
        <taxon>Nocardioides</taxon>
    </lineage>
</organism>
<dbReference type="Proteomes" id="UP000630594">
    <property type="component" value="Unassembled WGS sequence"/>
</dbReference>
<dbReference type="EMBL" id="CP038462">
    <property type="protein sequence ID" value="QCC76991.1"/>
    <property type="molecule type" value="Genomic_DNA"/>
</dbReference>
<dbReference type="InterPro" id="IPR027417">
    <property type="entry name" value="P-loop_NTPase"/>
</dbReference>
<evidence type="ECO:0000259" key="10">
    <source>
        <dbReference type="Pfam" id="PF17886"/>
    </source>
</evidence>
<dbReference type="InterPro" id="IPR025723">
    <property type="entry name" value="ArsA/GET3_ATPase-like"/>
</dbReference>
<dbReference type="GO" id="GO:0016887">
    <property type="term" value="F:ATP hydrolysis activity"/>
    <property type="evidence" value="ECO:0007669"/>
    <property type="project" value="InterPro"/>
</dbReference>
<keyword evidence="2" id="KW-0547">Nucleotide-binding</keyword>
<dbReference type="InterPro" id="IPR040612">
    <property type="entry name" value="ArsA_HSP20-like"/>
</dbReference>
<evidence type="ECO:0000256" key="2">
    <source>
        <dbReference type="ARBA" id="ARBA00022741"/>
    </source>
</evidence>
<dbReference type="Gene3D" id="2.60.40.790">
    <property type="match status" value="1"/>
</dbReference>
<evidence type="ECO:0000256" key="8">
    <source>
        <dbReference type="ARBA" id="ARBA00066752"/>
    </source>
</evidence>
<keyword evidence="5" id="KW-1278">Translocase</keyword>
<evidence type="ECO:0000256" key="4">
    <source>
        <dbReference type="ARBA" id="ARBA00022849"/>
    </source>
</evidence>
<feature type="domain" description="ArsA/GET3 Anion-transporting ATPase-like" evidence="9">
    <location>
        <begin position="1"/>
        <end position="301"/>
    </location>
</feature>
<dbReference type="RefSeq" id="WP_135832037.1">
    <property type="nucleotide sequence ID" value="NZ_BMCK01000002.1"/>
</dbReference>
<sequence length="389" mass="42199">MRLLLFTGKGGVGKSTVAAGTAALAAERGLRALVVSTDTAHSLGDAFAAGVGSGPTEVAPLLFVQQVDAQRQFERSWTEIQGYLRNVLDAAGLDPLAAEELTVLPGAEEVLALLELRTQALSGEWDVIVVDCAPTAETLRLLALPEALNWYMRRLFPVERRVVKALRPVLSRAAGVPMPQEAVFDAIERLYAELAEVQQLLSGEQSSVRVVLTPERMVLAEARRAWTTLSLYGYPVDGVVVNRVFPQEGADEWRSGWVEAQAEVLADVQDSFAALDVWTSPYRSREPLGVEQLREVAAALYGDRDPFAPATGRRPFRIEPTEGGAVLHLALPEAERADVDLARSADVLVITHGPYRRLLTLPASLTRMQVAGAGVSQGELRVRFTEEGT</sequence>
<reference evidence="11" key="5">
    <citation type="submission" date="2024-05" db="EMBL/GenBank/DDBJ databases">
        <authorList>
            <person name="Sun Q."/>
            <person name="Sedlacek I."/>
        </authorList>
    </citation>
    <scope>NUCLEOTIDE SEQUENCE</scope>
    <source>
        <strain evidence="11">CCM 7403</strain>
    </source>
</reference>
<evidence type="ECO:0000256" key="7">
    <source>
        <dbReference type="ARBA" id="ARBA00059736"/>
    </source>
</evidence>
<comment type="catalytic activity">
    <reaction evidence="6">
        <text>arsenite(in) + ATP + H2O = arsenite(out) + ADP + phosphate + H(+)</text>
        <dbReference type="Rhea" id="RHEA:11348"/>
        <dbReference type="ChEBI" id="CHEBI:15377"/>
        <dbReference type="ChEBI" id="CHEBI:15378"/>
        <dbReference type="ChEBI" id="CHEBI:29242"/>
        <dbReference type="ChEBI" id="CHEBI:30616"/>
        <dbReference type="ChEBI" id="CHEBI:43474"/>
        <dbReference type="ChEBI" id="CHEBI:456216"/>
        <dbReference type="EC" id="7.3.2.7"/>
    </reaction>
</comment>
<name>A0A4P7UBW1_9ACTN</name>
<reference evidence="11" key="2">
    <citation type="journal article" date="2014" name="Int. J. Syst. Evol. Microbiol.">
        <title>Complete genome of a new Firmicutes species belonging to the dominant human colonic microbiota ('Ruminococcus bicirculans') reveals two chromosomes and a selective capacity to utilize plant glucans.</title>
        <authorList>
            <consortium name="NISC Comparative Sequencing Program"/>
            <person name="Wegmann U."/>
            <person name="Louis P."/>
            <person name="Goesmann A."/>
            <person name="Henrissat B."/>
            <person name="Duncan S.H."/>
            <person name="Flint H.J."/>
        </authorList>
    </citation>
    <scope>NUCLEOTIDE SEQUENCE</scope>
    <source>
        <strain evidence="11">CCM 7403</strain>
    </source>
</reference>
<dbReference type="EMBL" id="BMCK01000002">
    <property type="protein sequence ID" value="GGD18410.1"/>
    <property type="molecule type" value="Genomic_DNA"/>
</dbReference>
<dbReference type="GO" id="GO:0005524">
    <property type="term" value="F:ATP binding"/>
    <property type="evidence" value="ECO:0007669"/>
    <property type="project" value="UniProtKB-KW"/>
</dbReference>
<dbReference type="CDD" id="cd02035">
    <property type="entry name" value="ArsA"/>
    <property type="match status" value="1"/>
</dbReference>
<feature type="domain" description="ArsA HSP20-like" evidence="10">
    <location>
        <begin position="323"/>
        <end position="384"/>
    </location>
</feature>